<dbReference type="AlphaFoldDB" id="A0AA97AGE3"/>
<protein>
    <submittedName>
        <fullName evidence="2">Methyltransferase domain-containing protein</fullName>
    </submittedName>
</protein>
<dbReference type="Gene3D" id="3.40.50.150">
    <property type="entry name" value="Vaccinia Virus protein VP39"/>
    <property type="match status" value="1"/>
</dbReference>
<sequence length="414" mass="47312">MKQPSLLDQPKLQSQKNCPSCGHSHLTSFYQVQQVPIHSCLMLPTQQAAIEFPKGDIDLGFCPHCGFITNLAYDPELAAYAPNYEDQQSFSPTFNQFALDLANHLIERYDLHHKQIVEIGCSKGDFLLLLCELGNNYGIGIDPSAVPGRVQSAAADRVRFFAEYYSERHSEYVGDLICCRHTLEHIYDVSDLLKTVRRSIGNRLDTAIFFEIPDTIRILKELAFEDIYYEHCSYFTPGSLARLFRSCGFEVTDLYRAYADQYLLIEARPVASPSDLIHPQEETLEQLTQELQHFLYRIQTYLSSWKQHLNQLKQQGKRVVIWGSGSKCVSFLTTLGATDQIEYIVDINPYRHGRFIPGLGKEIMSPQFLQAYQPDQVIVMNPIYSNEIQQMLNQMNVATDVVPLSIDQKFQSSI</sequence>
<dbReference type="GO" id="GO:0008168">
    <property type="term" value="F:methyltransferase activity"/>
    <property type="evidence" value="ECO:0007669"/>
    <property type="project" value="UniProtKB-KW"/>
</dbReference>
<proteinExistence type="predicted"/>
<accession>A0AA97AGE3</accession>
<dbReference type="SUPFAM" id="SSF53335">
    <property type="entry name" value="S-adenosyl-L-methionine-dependent methyltransferases"/>
    <property type="match status" value="1"/>
</dbReference>
<dbReference type="PANTHER" id="PTHR43861:SF6">
    <property type="entry name" value="METHYLTRANSFERASE TYPE 11"/>
    <property type="match status" value="1"/>
</dbReference>
<reference evidence="2" key="1">
    <citation type="submission" date="2020-05" db="EMBL/GenBank/DDBJ databases">
        <authorList>
            <person name="Zhu T."/>
            <person name="Keshari N."/>
            <person name="Lu X."/>
        </authorList>
    </citation>
    <scope>NUCLEOTIDE SEQUENCE</scope>
    <source>
        <strain evidence="2">NK1-12</strain>
    </source>
</reference>
<feature type="domain" description="C-methyltransferase" evidence="1">
    <location>
        <begin position="288"/>
        <end position="395"/>
    </location>
</feature>
<dbReference type="EMBL" id="CP053586">
    <property type="protein sequence ID" value="WNZ21691.1"/>
    <property type="molecule type" value="Genomic_DNA"/>
</dbReference>
<evidence type="ECO:0000313" key="2">
    <source>
        <dbReference type="EMBL" id="WNZ21691.1"/>
    </source>
</evidence>
<dbReference type="RefSeq" id="WP_316432975.1">
    <property type="nucleotide sequence ID" value="NZ_CP053586.1"/>
</dbReference>
<dbReference type="InterPro" id="IPR029063">
    <property type="entry name" value="SAM-dependent_MTases_sf"/>
</dbReference>
<dbReference type="Pfam" id="PF13489">
    <property type="entry name" value="Methyltransf_23"/>
    <property type="match status" value="1"/>
</dbReference>
<dbReference type="InterPro" id="IPR013691">
    <property type="entry name" value="MeTrfase_14"/>
</dbReference>
<dbReference type="CDD" id="cd02440">
    <property type="entry name" value="AdoMet_MTases"/>
    <property type="match status" value="1"/>
</dbReference>
<organism evidence="2">
    <name type="scientific">Leptolyngbya sp. NK1-12</name>
    <dbReference type="NCBI Taxonomy" id="2547451"/>
    <lineage>
        <taxon>Bacteria</taxon>
        <taxon>Bacillati</taxon>
        <taxon>Cyanobacteriota</taxon>
        <taxon>Cyanophyceae</taxon>
        <taxon>Leptolyngbyales</taxon>
        <taxon>Leptolyngbyaceae</taxon>
        <taxon>Leptolyngbya group</taxon>
        <taxon>Leptolyngbya</taxon>
    </lineage>
</organism>
<dbReference type="Gene3D" id="3.40.50.720">
    <property type="entry name" value="NAD(P)-binding Rossmann-like Domain"/>
    <property type="match status" value="1"/>
</dbReference>
<dbReference type="GO" id="GO:0032259">
    <property type="term" value="P:methylation"/>
    <property type="evidence" value="ECO:0007669"/>
    <property type="project" value="UniProtKB-KW"/>
</dbReference>
<keyword evidence="2" id="KW-0808">Transferase</keyword>
<dbReference type="PANTHER" id="PTHR43861">
    <property type="entry name" value="TRANS-ACONITATE 2-METHYLTRANSFERASE-RELATED"/>
    <property type="match status" value="1"/>
</dbReference>
<gene>
    <name evidence="2" type="ORF">HJG54_01625</name>
</gene>
<keyword evidence="2" id="KW-0489">Methyltransferase</keyword>
<dbReference type="Pfam" id="PF08484">
    <property type="entry name" value="Methyltransf_14"/>
    <property type="match status" value="1"/>
</dbReference>
<name>A0AA97AGE3_9CYAN</name>
<evidence type="ECO:0000259" key="1">
    <source>
        <dbReference type="Pfam" id="PF08484"/>
    </source>
</evidence>